<name>A0A8H4F8P6_MUCCL</name>
<gene>
    <name evidence="2" type="ORF">FB192DRAFT_1356107</name>
</gene>
<dbReference type="InterPro" id="IPR011330">
    <property type="entry name" value="Glyco_hydro/deAcase_b/a-brl"/>
</dbReference>
<dbReference type="Pfam" id="PF01522">
    <property type="entry name" value="Polysacc_deac_1"/>
    <property type="match status" value="1"/>
</dbReference>
<reference evidence="2 3" key="1">
    <citation type="submission" date="2019-09" db="EMBL/GenBank/DDBJ databases">
        <authorList>
            <consortium name="DOE Joint Genome Institute"/>
            <person name="Mondo S.J."/>
            <person name="Navarro-Mendoza M.I."/>
            <person name="Perez-Arques C."/>
            <person name="Panchal S."/>
            <person name="Nicolas F.E."/>
            <person name="Ganguly P."/>
            <person name="Pangilinan J."/>
            <person name="Grigoriev I."/>
            <person name="Heitman J."/>
            <person name="Sanya K."/>
            <person name="Garre V."/>
        </authorList>
    </citation>
    <scope>NUCLEOTIDE SEQUENCE [LARGE SCALE GENOMIC DNA]</scope>
    <source>
        <strain evidence="2 3">MU402</strain>
    </source>
</reference>
<dbReference type="GO" id="GO:0004099">
    <property type="term" value="F:chitin deacetylase activity"/>
    <property type="evidence" value="ECO:0007669"/>
    <property type="project" value="TreeGrafter"/>
</dbReference>
<dbReference type="CDD" id="cd10952">
    <property type="entry name" value="CE4_MrCDA_like"/>
    <property type="match status" value="1"/>
</dbReference>
<dbReference type="GO" id="GO:0005975">
    <property type="term" value="P:carbohydrate metabolic process"/>
    <property type="evidence" value="ECO:0007669"/>
    <property type="project" value="InterPro"/>
</dbReference>
<organism evidence="2 3">
    <name type="scientific">Mucor circinelloides f. lusitanicus</name>
    <name type="common">Mucor racemosus var. lusitanicus</name>
    <dbReference type="NCBI Taxonomy" id="29924"/>
    <lineage>
        <taxon>Eukaryota</taxon>
        <taxon>Fungi</taxon>
        <taxon>Fungi incertae sedis</taxon>
        <taxon>Mucoromycota</taxon>
        <taxon>Mucoromycotina</taxon>
        <taxon>Mucoromycetes</taxon>
        <taxon>Mucorales</taxon>
        <taxon>Mucorineae</taxon>
        <taxon>Mucoraceae</taxon>
        <taxon>Mucor</taxon>
    </lineage>
</organism>
<dbReference type="Proteomes" id="UP000469890">
    <property type="component" value="Unassembled WGS sequence"/>
</dbReference>
<dbReference type="PANTHER" id="PTHR10587:SF98">
    <property type="entry name" value="CHITIN DEACETYLASE"/>
    <property type="match status" value="1"/>
</dbReference>
<dbReference type="AlphaFoldDB" id="A0A8H4F8P6"/>
<protein>
    <recommendedName>
        <fullName evidence="1">NodB homology domain-containing protein</fullName>
    </recommendedName>
</protein>
<dbReference type="PROSITE" id="PS51677">
    <property type="entry name" value="NODB"/>
    <property type="match status" value="1"/>
</dbReference>
<dbReference type="Gene3D" id="3.20.20.370">
    <property type="entry name" value="Glycoside hydrolase/deacetylase"/>
    <property type="match status" value="1"/>
</dbReference>
<dbReference type="GO" id="GO:0016020">
    <property type="term" value="C:membrane"/>
    <property type="evidence" value="ECO:0007669"/>
    <property type="project" value="TreeGrafter"/>
</dbReference>
<evidence type="ECO:0000259" key="1">
    <source>
        <dbReference type="PROSITE" id="PS51677"/>
    </source>
</evidence>
<evidence type="ECO:0000313" key="2">
    <source>
        <dbReference type="EMBL" id="KAF1807498.1"/>
    </source>
</evidence>
<comment type="caution">
    <text evidence="2">The sequence shown here is derived from an EMBL/GenBank/DDBJ whole genome shotgun (WGS) entry which is preliminary data.</text>
</comment>
<dbReference type="SUPFAM" id="SSF88713">
    <property type="entry name" value="Glycoside hydrolase/deacetylase"/>
    <property type="match status" value="1"/>
</dbReference>
<accession>A0A8H4F8P6</accession>
<dbReference type="PANTHER" id="PTHR10587">
    <property type="entry name" value="GLYCOSYL TRANSFERASE-RELATED"/>
    <property type="match status" value="1"/>
</dbReference>
<sequence>MSIAHFPNVHSCFIIITFHPIMKFSILSAIVLVTGISAAPTATTTGSATSTKSYIAQHSPSFPAMPAATGVVSEYNYGPYNLSASLPTYTLKGYPDAWSIPPTDSDEVKAAIKAIDWSLVPNANVRHQDKNGDFQPDTDGDKDPYCWWSDTNCVEPKIAIANDYHSCVRDGDWGLSYDDGPFNLYTGKDAKTENAYAEPELYNFLAEHNNQKATLFYIGSNVMTYPEAAKRALNDGHYLCVHTWSHPAMTTVTNEEAVAEFYWTLKAIKEATGVTPKCWRPPQGDVDDRIRSIAWQMGMRTVLWDLDTNDWDMPAPGGGNLKPSTVDGYFKKWISNYQSGKDTKGHIVLEHELNHATVNMTEKWMPEIQKVFNVLPALACNDVAKPYWEENWVYPTNNIPANTSSSTSGVAHVNSSSATANIVL</sequence>
<dbReference type="InterPro" id="IPR002509">
    <property type="entry name" value="NODB_dom"/>
</dbReference>
<dbReference type="GO" id="GO:0009272">
    <property type="term" value="P:fungal-type cell wall biogenesis"/>
    <property type="evidence" value="ECO:0007669"/>
    <property type="project" value="UniProtKB-ARBA"/>
</dbReference>
<dbReference type="InterPro" id="IPR050248">
    <property type="entry name" value="Polysacc_deacetylase_ArnD"/>
</dbReference>
<feature type="domain" description="NodB homology" evidence="1">
    <location>
        <begin position="171"/>
        <end position="377"/>
    </location>
</feature>
<dbReference type="EMBL" id="JAAECE010000001">
    <property type="protein sequence ID" value="KAF1807498.1"/>
    <property type="molecule type" value="Genomic_DNA"/>
</dbReference>
<evidence type="ECO:0000313" key="3">
    <source>
        <dbReference type="Proteomes" id="UP000469890"/>
    </source>
</evidence>
<proteinExistence type="predicted"/>